<keyword evidence="1" id="KW-0732">Signal</keyword>
<dbReference type="GeneID" id="91085282"/>
<feature type="signal peptide" evidence="1">
    <location>
        <begin position="1"/>
        <end position="18"/>
    </location>
</feature>
<reference evidence="2" key="2">
    <citation type="journal article" date="2022" name="Elife">
        <title>Obligate sexual reproduction of a homothallic fungus closely related to the Cryptococcus pathogenic species complex.</title>
        <authorList>
            <person name="Passer A.R."/>
            <person name="Clancey S.A."/>
            <person name="Shea T."/>
            <person name="David-Palma M."/>
            <person name="Averette A.F."/>
            <person name="Boekhout T."/>
            <person name="Porcel B.M."/>
            <person name="Nowrousian M."/>
            <person name="Cuomo C.A."/>
            <person name="Sun S."/>
            <person name="Heitman J."/>
            <person name="Coelho M.A."/>
        </authorList>
    </citation>
    <scope>NUCLEOTIDE SEQUENCE</scope>
    <source>
        <strain evidence="2">CBS 7841</strain>
    </source>
</reference>
<dbReference type="PANTHER" id="PTHR46830:SF2">
    <property type="entry name" value="ALPHA-1,4-N-ACETYLGLUCOSAMINYLTRANSFERASE"/>
    <property type="match status" value="1"/>
</dbReference>
<evidence type="ECO:0000313" key="2">
    <source>
        <dbReference type="EMBL" id="WVN85915.1"/>
    </source>
</evidence>
<proteinExistence type="predicted"/>
<dbReference type="RefSeq" id="XP_066066615.1">
    <property type="nucleotide sequence ID" value="XM_066210518.1"/>
</dbReference>
<dbReference type="EMBL" id="CP143784">
    <property type="protein sequence ID" value="WVN85915.1"/>
    <property type="molecule type" value="Genomic_DNA"/>
</dbReference>
<organism evidence="2 3">
    <name type="scientific">Cryptococcus depauperatus CBS 7841</name>
    <dbReference type="NCBI Taxonomy" id="1295531"/>
    <lineage>
        <taxon>Eukaryota</taxon>
        <taxon>Fungi</taxon>
        <taxon>Dikarya</taxon>
        <taxon>Basidiomycota</taxon>
        <taxon>Agaricomycotina</taxon>
        <taxon>Tremellomycetes</taxon>
        <taxon>Tremellales</taxon>
        <taxon>Cryptococcaceae</taxon>
        <taxon>Cryptococcus</taxon>
    </lineage>
</organism>
<name>A0AAJ8LXB3_9TREE</name>
<evidence type="ECO:0000256" key="1">
    <source>
        <dbReference type="SAM" id="SignalP"/>
    </source>
</evidence>
<evidence type="ECO:0000313" key="3">
    <source>
        <dbReference type="Proteomes" id="UP000094043"/>
    </source>
</evidence>
<dbReference type="AlphaFoldDB" id="A0AAJ8LXB3"/>
<gene>
    <name evidence="2" type="ORF">L203_101068</name>
</gene>
<evidence type="ECO:0008006" key="4">
    <source>
        <dbReference type="Google" id="ProtNLM"/>
    </source>
</evidence>
<dbReference type="PANTHER" id="PTHR46830">
    <property type="entry name" value="TRANSFERASE, PUTATIVE-RELATED"/>
    <property type="match status" value="1"/>
</dbReference>
<dbReference type="KEGG" id="cdep:91085282"/>
<protein>
    <recommendedName>
        <fullName evidence="4">Alginate lyase domain-containing protein</fullName>
    </recommendedName>
</protein>
<accession>A0AAJ8LXB3</accession>
<dbReference type="Proteomes" id="UP000094043">
    <property type="component" value="Chromosome 1"/>
</dbReference>
<feature type="chain" id="PRO_5042512717" description="Alginate lyase domain-containing protein" evidence="1">
    <location>
        <begin position="19"/>
        <end position="298"/>
    </location>
</feature>
<sequence>MLTFVLLIGLGFLLGTLAPIRSPTPAHYRYTTSAHHRYTTSPFLIHPSQFIKAPLPDRPGYLPHPVLPKKKGMLIPDSVHYVYGLKPVQEGQQGVELSYYAYLAMRSALINLRPKSLRAFTNWAVVGAHTASSYIDQDSGAREYIWATVGTLCAQGGCAASTHNENAIIISEPNAAFVDRWLASYATFDGSIWARHSVVKPWELARNYPTEIQVLSERAFFWPMWHGNEIQKTHETTAHDFKATGQYAYHAWESLAMGYLGTLSPKKIKNEENSFNRMVRAFIGPDDEETYRKWKGET</sequence>
<reference evidence="2" key="3">
    <citation type="submission" date="2024-01" db="EMBL/GenBank/DDBJ databases">
        <authorList>
            <person name="Coelho M.A."/>
            <person name="David-Palma M."/>
            <person name="Shea T."/>
            <person name="Sun S."/>
            <person name="Cuomo C.A."/>
            <person name="Heitman J."/>
        </authorList>
    </citation>
    <scope>NUCLEOTIDE SEQUENCE</scope>
    <source>
        <strain evidence="2">CBS 7841</strain>
    </source>
</reference>
<keyword evidence="3" id="KW-1185">Reference proteome</keyword>
<reference evidence="2" key="1">
    <citation type="submission" date="2016-06" db="EMBL/GenBank/DDBJ databases">
        <authorList>
            <person name="Cuomo C."/>
            <person name="Litvintseva A."/>
            <person name="Heitman J."/>
            <person name="Chen Y."/>
            <person name="Sun S."/>
            <person name="Springer D."/>
            <person name="Dromer F."/>
            <person name="Young S."/>
            <person name="Zeng Q."/>
            <person name="Chapman S."/>
            <person name="Gujja S."/>
            <person name="Saif S."/>
            <person name="Birren B."/>
        </authorList>
    </citation>
    <scope>NUCLEOTIDE SEQUENCE</scope>
    <source>
        <strain evidence="2">CBS 7841</strain>
    </source>
</reference>